<protein>
    <submittedName>
        <fullName evidence="1">Uncharacterized protein</fullName>
    </submittedName>
</protein>
<sequence>VPSVRDRGRVKNGFVVQCERCYLTRHEYFILPGTSTPVLPHREPPCGTPTLSVLKCRTLEPGVCDTHLRSSPTTVVSVQSFLALERVHPLRGVGYLYGNTQSRVPLTCHGSVEGPCLCPTLRGPTGLYQREFYQFPPSNQGFQGPTVKVYTDDRSPGRPIVHFSL</sequence>
<feature type="non-terminal residue" evidence="1">
    <location>
        <position position="1"/>
    </location>
</feature>
<feature type="non-terminal residue" evidence="1">
    <location>
        <position position="165"/>
    </location>
</feature>
<dbReference type="AlphaFoldDB" id="A0A5E4CSB6"/>
<proteinExistence type="predicted"/>
<evidence type="ECO:0000313" key="1">
    <source>
        <dbReference type="EMBL" id="VTJ84703.1"/>
    </source>
</evidence>
<reference evidence="1" key="1">
    <citation type="submission" date="2019-04" db="EMBL/GenBank/DDBJ databases">
        <authorList>
            <person name="Alioto T."/>
            <person name="Alioto T."/>
        </authorList>
    </citation>
    <scope>NUCLEOTIDE SEQUENCE [LARGE SCALE GENOMIC DNA]</scope>
</reference>
<evidence type="ECO:0000313" key="2">
    <source>
        <dbReference type="Proteomes" id="UP000335636"/>
    </source>
</evidence>
<gene>
    <name evidence="1" type="ORF">MONAX_5E025547</name>
</gene>
<keyword evidence="2" id="KW-1185">Reference proteome</keyword>
<dbReference type="EMBL" id="CABDUW010001931">
    <property type="protein sequence ID" value="VTJ84703.1"/>
    <property type="molecule type" value="Genomic_DNA"/>
</dbReference>
<dbReference type="Proteomes" id="UP000335636">
    <property type="component" value="Unassembled WGS sequence"/>
</dbReference>
<name>A0A5E4CSB6_MARMO</name>
<comment type="caution">
    <text evidence="1">The sequence shown here is derived from an EMBL/GenBank/DDBJ whole genome shotgun (WGS) entry which is preliminary data.</text>
</comment>
<organism evidence="1 2">
    <name type="scientific">Marmota monax</name>
    <name type="common">Woodchuck</name>
    <dbReference type="NCBI Taxonomy" id="9995"/>
    <lineage>
        <taxon>Eukaryota</taxon>
        <taxon>Metazoa</taxon>
        <taxon>Chordata</taxon>
        <taxon>Craniata</taxon>
        <taxon>Vertebrata</taxon>
        <taxon>Euteleostomi</taxon>
        <taxon>Mammalia</taxon>
        <taxon>Eutheria</taxon>
        <taxon>Euarchontoglires</taxon>
        <taxon>Glires</taxon>
        <taxon>Rodentia</taxon>
        <taxon>Sciuromorpha</taxon>
        <taxon>Sciuridae</taxon>
        <taxon>Xerinae</taxon>
        <taxon>Marmotini</taxon>
        <taxon>Marmota</taxon>
    </lineage>
</organism>
<accession>A0A5E4CSB6</accession>